<dbReference type="PANTHER" id="PTHR46586:SF3">
    <property type="entry name" value="ANKYRIN REPEAT-CONTAINING PROTEIN"/>
    <property type="match status" value="1"/>
</dbReference>
<feature type="non-terminal residue" evidence="1">
    <location>
        <position position="1"/>
    </location>
</feature>
<gene>
    <name evidence="1" type="ORF">TSOC_010437</name>
</gene>
<feature type="non-terminal residue" evidence="1">
    <location>
        <position position="152"/>
    </location>
</feature>
<dbReference type="InterPro" id="IPR052050">
    <property type="entry name" value="SecEffector_AnkRepeat"/>
</dbReference>
<name>A0A2J7ZTA5_9CHLO</name>
<accession>A0A2J7ZTA5</accession>
<keyword evidence="2" id="KW-1185">Reference proteome</keyword>
<dbReference type="OrthoDB" id="549039at2759"/>
<dbReference type="Proteomes" id="UP000236333">
    <property type="component" value="Unassembled WGS sequence"/>
</dbReference>
<sequence length="152" mass="16632">DRRAFCKVPDAQRGGWHLAPDQQGRGCAVPGIMELLVWLRERGCPWDAMVFAAAAEGGSEEQLEFLAEQGCPMGDDGKPYAWPAARGELGMLRCLQRLGCPWDPDGGTFTRAVDHVYVYIGQDIGQHVERGLCWLLDQGCPVDWDEAEAGAG</sequence>
<evidence type="ECO:0000313" key="1">
    <source>
        <dbReference type="EMBL" id="PNH03504.1"/>
    </source>
</evidence>
<organism evidence="1 2">
    <name type="scientific">Tetrabaena socialis</name>
    <dbReference type="NCBI Taxonomy" id="47790"/>
    <lineage>
        <taxon>Eukaryota</taxon>
        <taxon>Viridiplantae</taxon>
        <taxon>Chlorophyta</taxon>
        <taxon>core chlorophytes</taxon>
        <taxon>Chlorophyceae</taxon>
        <taxon>CS clade</taxon>
        <taxon>Chlamydomonadales</taxon>
        <taxon>Tetrabaenaceae</taxon>
        <taxon>Tetrabaena</taxon>
    </lineage>
</organism>
<protein>
    <recommendedName>
        <fullName evidence="3">Ankyrin repeat domain-containing protein</fullName>
    </recommendedName>
</protein>
<dbReference type="AlphaFoldDB" id="A0A2J7ZTA5"/>
<evidence type="ECO:0008006" key="3">
    <source>
        <dbReference type="Google" id="ProtNLM"/>
    </source>
</evidence>
<dbReference type="PANTHER" id="PTHR46586">
    <property type="entry name" value="ANKYRIN REPEAT-CONTAINING PROTEIN"/>
    <property type="match status" value="1"/>
</dbReference>
<dbReference type="EMBL" id="PGGS01000496">
    <property type="protein sequence ID" value="PNH03504.1"/>
    <property type="molecule type" value="Genomic_DNA"/>
</dbReference>
<proteinExistence type="predicted"/>
<dbReference type="SUPFAM" id="SSF140860">
    <property type="entry name" value="Pseudo ankyrin repeat-like"/>
    <property type="match status" value="1"/>
</dbReference>
<reference evidence="1 2" key="1">
    <citation type="journal article" date="2017" name="Mol. Biol. Evol.">
        <title>The 4-celled Tetrabaena socialis nuclear genome reveals the essential components for genetic control of cell number at the origin of multicellularity in the volvocine lineage.</title>
        <authorList>
            <person name="Featherston J."/>
            <person name="Arakaki Y."/>
            <person name="Hanschen E.R."/>
            <person name="Ferris P.J."/>
            <person name="Michod R.E."/>
            <person name="Olson B.J.S.C."/>
            <person name="Nozaki H."/>
            <person name="Durand P.M."/>
        </authorList>
    </citation>
    <scope>NUCLEOTIDE SEQUENCE [LARGE SCALE GENOMIC DNA]</scope>
    <source>
        <strain evidence="1 2">NIES-571</strain>
    </source>
</reference>
<evidence type="ECO:0000313" key="2">
    <source>
        <dbReference type="Proteomes" id="UP000236333"/>
    </source>
</evidence>
<comment type="caution">
    <text evidence="1">The sequence shown here is derived from an EMBL/GenBank/DDBJ whole genome shotgun (WGS) entry which is preliminary data.</text>
</comment>